<dbReference type="KEGG" id="erz:ER308_18070"/>
<dbReference type="InterPro" id="IPR006073">
    <property type="entry name" value="GTP-bd"/>
</dbReference>
<evidence type="ECO:0000256" key="8">
    <source>
        <dbReference type="SAM" id="MobiDB-lite"/>
    </source>
</evidence>
<dbReference type="GO" id="GO:0005525">
    <property type="term" value="F:GTP binding"/>
    <property type="evidence" value="ECO:0007669"/>
    <property type="project" value="UniProtKB-UniRule"/>
</dbReference>
<dbReference type="PRINTS" id="PR00326">
    <property type="entry name" value="GTP1OBG"/>
</dbReference>
<dbReference type="InterPro" id="IPR042108">
    <property type="entry name" value="GTPase_HflX_N_sf"/>
</dbReference>
<dbReference type="Pfam" id="PF13167">
    <property type="entry name" value="GTP-bdg_N"/>
    <property type="match status" value="1"/>
</dbReference>
<comment type="subcellular location">
    <subcellularLocation>
        <location evidence="6">Cytoplasm</location>
    </subcellularLocation>
    <text evidence="6">May associate with membranes.</text>
</comment>
<dbReference type="OrthoDB" id="9812272at2"/>
<evidence type="ECO:0000313" key="10">
    <source>
        <dbReference type="EMBL" id="QBI21289.1"/>
    </source>
</evidence>
<organism evidence="10 11">
    <name type="scientific">Egibacter rhizosphaerae</name>
    <dbReference type="NCBI Taxonomy" id="1670831"/>
    <lineage>
        <taxon>Bacteria</taxon>
        <taxon>Bacillati</taxon>
        <taxon>Actinomycetota</taxon>
        <taxon>Nitriliruptoria</taxon>
        <taxon>Egibacterales</taxon>
        <taxon>Egibacteraceae</taxon>
        <taxon>Egibacter</taxon>
    </lineage>
</organism>
<dbReference type="GO" id="GO:0046872">
    <property type="term" value="F:metal ion binding"/>
    <property type="evidence" value="ECO:0007669"/>
    <property type="project" value="UniProtKB-KW"/>
</dbReference>
<dbReference type="PANTHER" id="PTHR10229:SF0">
    <property type="entry name" value="GTP-BINDING PROTEIN 6-RELATED"/>
    <property type="match status" value="1"/>
</dbReference>
<keyword evidence="11" id="KW-1185">Reference proteome</keyword>
<reference evidence="10 11" key="1">
    <citation type="submission" date="2019-01" db="EMBL/GenBank/DDBJ databases">
        <title>Egibacter rhizosphaerae EGI 80759T.</title>
        <authorList>
            <person name="Chen D.-D."/>
            <person name="Tian Y."/>
            <person name="Jiao J.-Y."/>
            <person name="Zhang X.-T."/>
            <person name="Zhang Y.-G."/>
            <person name="Zhang Y."/>
            <person name="Xiao M."/>
            <person name="Shu W.-S."/>
            <person name="Li W.-J."/>
        </authorList>
    </citation>
    <scope>NUCLEOTIDE SEQUENCE [LARGE SCALE GENOMIC DNA]</scope>
    <source>
        <strain evidence="10 11">EGI 80759</strain>
    </source>
</reference>
<evidence type="ECO:0000259" key="9">
    <source>
        <dbReference type="PROSITE" id="PS51705"/>
    </source>
</evidence>
<dbReference type="InterPro" id="IPR016496">
    <property type="entry name" value="GTPase_HflX"/>
</dbReference>
<feature type="region of interest" description="Disordered" evidence="8">
    <location>
        <begin position="1"/>
        <end position="82"/>
    </location>
</feature>
<dbReference type="GO" id="GO:0043022">
    <property type="term" value="F:ribosome binding"/>
    <property type="evidence" value="ECO:0007669"/>
    <property type="project" value="TreeGrafter"/>
</dbReference>
<evidence type="ECO:0000256" key="7">
    <source>
        <dbReference type="SAM" id="Coils"/>
    </source>
</evidence>
<dbReference type="Gene3D" id="3.40.50.300">
    <property type="entry name" value="P-loop containing nucleotide triphosphate hydrolases"/>
    <property type="match status" value="1"/>
</dbReference>
<feature type="coiled-coil region" evidence="7">
    <location>
        <begin position="247"/>
        <end position="274"/>
    </location>
</feature>
<dbReference type="GO" id="GO:0005737">
    <property type="term" value="C:cytoplasm"/>
    <property type="evidence" value="ECO:0007669"/>
    <property type="project" value="UniProtKB-SubCell"/>
</dbReference>
<dbReference type="InterPro" id="IPR032305">
    <property type="entry name" value="GTP-bd_M"/>
</dbReference>
<keyword evidence="7" id="KW-0175">Coiled coil</keyword>
<protein>
    <recommendedName>
        <fullName evidence="6">GTPase HflX</fullName>
    </recommendedName>
    <alternativeName>
        <fullName evidence="6">GTP-binding protein HflX</fullName>
    </alternativeName>
</protein>
<evidence type="ECO:0000313" key="11">
    <source>
        <dbReference type="Proteomes" id="UP000291469"/>
    </source>
</evidence>
<feature type="compositionally biased region" description="Basic and acidic residues" evidence="8">
    <location>
        <begin position="40"/>
        <end position="62"/>
    </location>
</feature>
<feature type="compositionally biased region" description="Low complexity" evidence="8">
    <location>
        <begin position="13"/>
        <end position="24"/>
    </location>
</feature>
<dbReference type="InterPro" id="IPR030394">
    <property type="entry name" value="G_HFLX_dom"/>
</dbReference>
<keyword evidence="4" id="KW-0460">Magnesium</keyword>
<dbReference type="SUPFAM" id="SSF52540">
    <property type="entry name" value="P-loop containing nucleoside triphosphate hydrolases"/>
    <property type="match status" value="1"/>
</dbReference>
<keyword evidence="3 6" id="KW-0547">Nucleotide-binding</keyword>
<evidence type="ECO:0000256" key="2">
    <source>
        <dbReference type="ARBA" id="ARBA00022723"/>
    </source>
</evidence>
<dbReference type="NCBIfam" id="TIGR03156">
    <property type="entry name" value="GTP_HflX"/>
    <property type="match status" value="1"/>
</dbReference>
<dbReference type="HAMAP" id="MF_00900">
    <property type="entry name" value="GTPase_HflX"/>
    <property type="match status" value="1"/>
</dbReference>
<evidence type="ECO:0000256" key="3">
    <source>
        <dbReference type="ARBA" id="ARBA00022741"/>
    </source>
</evidence>
<dbReference type="Gene3D" id="3.40.50.11060">
    <property type="entry name" value="GTPase HflX, N-terminal domain"/>
    <property type="match status" value="1"/>
</dbReference>
<dbReference type="EMBL" id="CP036402">
    <property type="protein sequence ID" value="QBI21289.1"/>
    <property type="molecule type" value="Genomic_DNA"/>
</dbReference>
<comment type="subunit">
    <text evidence="6">Monomer. Associates with the 50S ribosomal subunit.</text>
</comment>
<evidence type="ECO:0000256" key="6">
    <source>
        <dbReference type="HAMAP-Rule" id="MF_00900"/>
    </source>
</evidence>
<dbReference type="FunFam" id="3.40.50.11060:FF:000001">
    <property type="entry name" value="GTPase HflX"/>
    <property type="match status" value="1"/>
</dbReference>
<feature type="domain" description="Hflx-type G" evidence="9">
    <location>
        <begin position="288"/>
        <end position="453"/>
    </location>
</feature>
<evidence type="ECO:0000256" key="5">
    <source>
        <dbReference type="ARBA" id="ARBA00023134"/>
    </source>
</evidence>
<dbReference type="Proteomes" id="UP000291469">
    <property type="component" value="Chromosome"/>
</dbReference>
<dbReference type="Pfam" id="PF16360">
    <property type="entry name" value="GTP-bdg_M"/>
    <property type="match status" value="1"/>
</dbReference>
<dbReference type="AlphaFoldDB" id="A0A411YJI1"/>
<sequence>MGHRARGGGGLGPARPGVVGAGACRRGRIDGGSGSFGGRAADRRTDDDRSDVTDKRSTRTEEPQAPLRRADRRRAAAQRVRDDAPQEGVAIIRRVDRAVLVAVQTPEQNRADVDGALDELALLLDTAGGEAAERLVQRRDHPDGGTFIGRGKIEELRELAAETDADAVVFDDELSPAQQRNLEERLGVKVLDRTIVILDIFAQHAASREGKAQVELAQLSYLLPRLRGWGHALSRLGGGIGTRGPGETQLEVDRRKLNRRIAKLRRDLEDFERTRRLKGAERERQQVPVVALVGYTNAGKSTLLRALSGAELHVADQLFATLDTTVRRVSLSDGREVVATDTVGFVRKLPTQLIEAFKSTLEETLRADLVVHVVDASHPEAQVQIAAVDEVLEEIGAQDMPTLLALNKVDALDAEERRELHRDFPDAVAVSAATGQNVERLLGRVAAALPTPRREVEALVPYAEGQLVAQAHREGEVRKEEHRPEGTYLVVDADRVTADALWPYAFADPWAGERGE</sequence>
<keyword evidence="5 6" id="KW-0342">GTP-binding</keyword>
<dbReference type="Pfam" id="PF01926">
    <property type="entry name" value="MMR_HSR1"/>
    <property type="match status" value="1"/>
</dbReference>
<dbReference type="PANTHER" id="PTHR10229">
    <property type="entry name" value="GTP-BINDING PROTEIN HFLX"/>
    <property type="match status" value="1"/>
</dbReference>
<dbReference type="GO" id="GO:0003924">
    <property type="term" value="F:GTPase activity"/>
    <property type="evidence" value="ECO:0007669"/>
    <property type="project" value="UniProtKB-UniRule"/>
</dbReference>
<dbReference type="InterPro" id="IPR025121">
    <property type="entry name" value="GTPase_HflX_N"/>
</dbReference>
<dbReference type="CDD" id="cd01878">
    <property type="entry name" value="HflX"/>
    <property type="match status" value="1"/>
</dbReference>
<accession>A0A411YJI1</accession>
<keyword evidence="2" id="KW-0479">Metal-binding</keyword>
<evidence type="ECO:0000256" key="4">
    <source>
        <dbReference type="ARBA" id="ARBA00022842"/>
    </source>
</evidence>
<keyword evidence="1 6" id="KW-0963">Cytoplasm</keyword>
<comment type="function">
    <text evidence="6">GTPase that associates with the 50S ribosomal subunit and may have a role during protein synthesis or ribosome biogenesis.</text>
</comment>
<evidence type="ECO:0000256" key="1">
    <source>
        <dbReference type="ARBA" id="ARBA00022490"/>
    </source>
</evidence>
<dbReference type="Gene3D" id="6.10.250.2860">
    <property type="match status" value="1"/>
</dbReference>
<proteinExistence type="inferred from homology"/>
<gene>
    <name evidence="6 10" type="primary">hflX</name>
    <name evidence="10" type="ORF">ER308_18070</name>
</gene>
<comment type="similarity">
    <text evidence="6">Belongs to the TRAFAC class OBG-HflX-like GTPase superfamily. HflX GTPase family.</text>
</comment>
<name>A0A411YJI1_9ACTN</name>
<dbReference type="InterPro" id="IPR027417">
    <property type="entry name" value="P-loop_NTPase"/>
</dbReference>
<dbReference type="PROSITE" id="PS51705">
    <property type="entry name" value="G_HFLX"/>
    <property type="match status" value="1"/>
</dbReference>